<comment type="cofactor">
    <cofactor evidence="1 10">
        <name>heme</name>
        <dbReference type="ChEBI" id="CHEBI:30413"/>
    </cofactor>
</comment>
<dbReference type="InterPro" id="IPR001128">
    <property type="entry name" value="Cyt_P450"/>
</dbReference>
<keyword evidence="6 11" id="KW-0560">Oxidoreductase</keyword>
<evidence type="ECO:0000256" key="10">
    <source>
        <dbReference type="PIRSR" id="PIRSR602401-1"/>
    </source>
</evidence>
<dbReference type="GO" id="GO:0016705">
    <property type="term" value="F:oxidoreductase activity, acting on paired donors, with incorporation or reduction of molecular oxygen"/>
    <property type="evidence" value="ECO:0007669"/>
    <property type="project" value="InterPro"/>
</dbReference>
<dbReference type="GO" id="GO:0004497">
    <property type="term" value="F:monooxygenase activity"/>
    <property type="evidence" value="ECO:0007669"/>
    <property type="project" value="UniProtKB-KW"/>
</dbReference>
<evidence type="ECO:0000256" key="8">
    <source>
        <dbReference type="ARBA" id="ARBA00023033"/>
    </source>
</evidence>
<keyword evidence="8 11" id="KW-0503">Monooxygenase</keyword>
<dbReference type="GO" id="GO:0005506">
    <property type="term" value="F:iron ion binding"/>
    <property type="evidence" value="ECO:0007669"/>
    <property type="project" value="InterPro"/>
</dbReference>
<evidence type="ECO:0008006" key="15">
    <source>
        <dbReference type="Google" id="ProtNLM"/>
    </source>
</evidence>
<dbReference type="EMBL" id="JAYKXN010000007">
    <property type="protein sequence ID" value="KAK7271270.1"/>
    <property type="molecule type" value="Genomic_DNA"/>
</dbReference>
<evidence type="ECO:0000256" key="6">
    <source>
        <dbReference type="ARBA" id="ARBA00023002"/>
    </source>
</evidence>
<dbReference type="CDD" id="cd11072">
    <property type="entry name" value="CYP71-like"/>
    <property type="match status" value="1"/>
</dbReference>
<dbReference type="SUPFAM" id="SSF48264">
    <property type="entry name" value="Cytochrome P450"/>
    <property type="match status" value="1"/>
</dbReference>
<keyword evidence="12" id="KW-1133">Transmembrane helix</keyword>
<comment type="caution">
    <text evidence="13">The sequence shown here is derived from an EMBL/GenBank/DDBJ whole genome shotgun (WGS) entry which is preliminary data.</text>
</comment>
<gene>
    <name evidence="13" type="ORF">RJT34_27021</name>
</gene>
<evidence type="ECO:0000256" key="3">
    <source>
        <dbReference type="ARBA" id="ARBA00010617"/>
    </source>
</evidence>
<dbReference type="PANTHER" id="PTHR47943:SF9">
    <property type="entry name" value="CYTOCHROME P450"/>
    <property type="match status" value="1"/>
</dbReference>
<dbReference type="GO" id="GO:0016020">
    <property type="term" value="C:membrane"/>
    <property type="evidence" value="ECO:0007669"/>
    <property type="project" value="UniProtKB-SubCell"/>
</dbReference>
<keyword evidence="9 12" id="KW-0472">Membrane</keyword>
<evidence type="ECO:0000256" key="11">
    <source>
        <dbReference type="RuleBase" id="RU000461"/>
    </source>
</evidence>
<evidence type="ECO:0000256" key="4">
    <source>
        <dbReference type="ARBA" id="ARBA00022617"/>
    </source>
</evidence>
<reference evidence="13 14" key="1">
    <citation type="submission" date="2024-01" db="EMBL/GenBank/DDBJ databases">
        <title>The genomes of 5 underutilized Papilionoideae crops provide insights into root nodulation and disease resistance.</title>
        <authorList>
            <person name="Yuan L."/>
        </authorList>
    </citation>
    <scope>NUCLEOTIDE SEQUENCE [LARGE SCALE GENOMIC DNA]</scope>
    <source>
        <strain evidence="13">LY-2023</strain>
        <tissue evidence="13">Leaf</tissue>
    </source>
</reference>
<proteinExistence type="inferred from homology"/>
<dbReference type="Proteomes" id="UP001359559">
    <property type="component" value="Unassembled WGS sequence"/>
</dbReference>
<dbReference type="AlphaFoldDB" id="A0AAN9IBV9"/>
<dbReference type="PRINTS" id="PR00463">
    <property type="entry name" value="EP450I"/>
</dbReference>
<keyword evidence="12" id="KW-0812">Transmembrane</keyword>
<feature type="transmembrane region" description="Helical" evidence="12">
    <location>
        <begin position="6"/>
        <end position="27"/>
    </location>
</feature>
<accession>A0AAN9IBV9</accession>
<keyword evidence="7 10" id="KW-0408">Iron</keyword>
<evidence type="ECO:0000256" key="1">
    <source>
        <dbReference type="ARBA" id="ARBA00001971"/>
    </source>
</evidence>
<dbReference type="PRINTS" id="PR00385">
    <property type="entry name" value="P450"/>
</dbReference>
<dbReference type="InterPro" id="IPR002401">
    <property type="entry name" value="Cyt_P450_E_grp-I"/>
</dbReference>
<comment type="similarity">
    <text evidence="3 11">Belongs to the cytochrome P450 family.</text>
</comment>
<dbReference type="GO" id="GO:0020037">
    <property type="term" value="F:heme binding"/>
    <property type="evidence" value="ECO:0007669"/>
    <property type="project" value="InterPro"/>
</dbReference>
<dbReference type="Gene3D" id="1.10.630.10">
    <property type="entry name" value="Cytochrome P450"/>
    <property type="match status" value="1"/>
</dbReference>
<evidence type="ECO:0000256" key="7">
    <source>
        <dbReference type="ARBA" id="ARBA00023004"/>
    </source>
</evidence>
<evidence type="ECO:0000256" key="5">
    <source>
        <dbReference type="ARBA" id="ARBA00022723"/>
    </source>
</evidence>
<keyword evidence="4 10" id="KW-0349">Heme</keyword>
<evidence type="ECO:0000256" key="9">
    <source>
        <dbReference type="ARBA" id="ARBA00023136"/>
    </source>
</evidence>
<feature type="binding site" description="axial binding residue" evidence="10">
    <location>
        <position position="445"/>
    </location>
    <ligand>
        <name>heme</name>
        <dbReference type="ChEBI" id="CHEBI:30413"/>
    </ligand>
    <ligandPart>
        <name>Fe</name>
        <dbReference type="ChEBI" id="CHEBI:18248"/>
    </ligandPart>
</feature>
<keyword evidence="14" id="KW-1185">Reference proteome</keyword>
<dbReference type="InterPro" id="IPR017972">
    <property type="entry name" value="Cyt_P450_CS"/>
</dbReference>
<evidence type="ECO:0000313" key="14">
    <source>
        <dbReference type="Proteomes" id="UP001359559"/>
    </source>
</evidence>
<dbReference type="FunFam" id="1.10.630.10:FF:000011">
    <property type="entry name" value="Cytochrome P450 83B1"/>
    <property type="match status" value="1"/>
</dbReference>
<dbReference type="InterPro" id="IPR036396">
    <property type="entry name" value="Cyt_P450_sf"/>
</dbReference>
<protein>
    <recommendedName>
        <fullName evidence="15">Cytochrome P450</fullName>
    </recommendedName>
</protein>
<evidence type="ECO:0000256" key="2">
    <source>
        <dbReference type="ARBA" id="ARBA00004370"/>
    </source>
</evidence>
<dbReference type="Pfam" id="PF00067">
    <property type="entry name" value="p450"/>
    <property type="match status" value="1"/>
</dbReference>
<comment type="subcellular location">
    <subcellularLocation>
        <location evidence="2">Membrane</location>
    </subcellularLocation>
</comment>
<evidence type="ECO:0000256" key="12">
    <source>
        <dbReference type="SAM" id="Phobius"/>
    </source>
</evidence>
<evidence type="ECO:0000313" key="13">
    <source>
        <dbReference type="EMBL" id="KAK7271270.1"/>
    </source>
</evidence>
<name>A0AAN9IBV9_CLITE</name>
<dbReference type="PANTHER" id="PTHR47943">
    <property type="entry name" value="CYTOCHROME P450 93A3-LIKE"/>
    <property type="match status" value="1"/>
</dbReference>
<keyword evidence="5 10" id="KW-0479">Metal-binding</keyword>
<dbReference type="PROSITE" id="PS00086">
    <property type="entry name" value="CYTOCHROME_P450"/>
    <property type="match status" value="1"/>
</dbReference>
<organism evidence="13 14">
    <name type="scientific">Clitoria ternatea</name>
    <name type="common">Butterfly pea</name>
    <dbReference type="NCBI Taxonomy" id="43366"/>
    <lineage>
        <taxon>Eukaryota</taxon>
        <taxon>Viridiplantae</taxon>
        <taxon>Streptophyta</taxon>
        <taxon>Embryophyta</taxon>
        <taxon>Tracheophyta</taxon>
        <taxon>Spermatophyta</taxon>
        <taxon>Magnoliopsida</taxon>
        <taxon>eudicotyledons</taxon>
        <taxon>Gunneridae</taxon>
        <taxon>Pentapetalae</taxon>
        <taxon>rosids</taxon>
        <taxon>fabids</taxon>
        <taxon>Fabales</taxon>
        <taxon>Fabaceae</taxon>
        <taxon>Papilionoideae</taxon>
        <taxon>50 kb inversion clade</taxon>
        <taxon>NPAAA clade</taxon>
        <taxon>indigoferoid/millettioid clade</taxon>
        <taxon>Phaseoleae</taxon>
        <taxon>Clitoria</taxon>
    </lineage>
</organism>
<sequence length="505" mass="57148">MFSSTSSISWSWIVVIFTFILVAIKLLQKQRQHDRKQPPGPRALPVLGHLHMMGNLPHRTLEAWSKKYGPIMSLSLGQVPTIVVTSPEAAEVFLKDPVFAGRPKLEASKYFSSGYKGMAFAEYGAYWRQMRKVCTLQLLSVSKVESFAPLRKRELEGVVKSLEHKAKMGEVVNLSEVVMSVLEDIVYKMVLGCSKDEKFDLKSLVQETMLMTGKFNIADFVPWLGVLDLQGLRKGFKKTSKALDEVLEKIIKEHEQASNTGKNDRQEDFVDILLSMMHQPIDPYDEQSHVIDRTNIKAVVLDVISGSIETSATVVLWALSGLLKYPRVMKKLQDELGTVVGMNRLVEESDLVKLNYLHDVIKETLRLYPAGSFTTRESIEDTMVHGYHIKKKSRILVNQWAIGRDPKVWSDDVDVFYPERFMNSNIDIRGNDLKLLPFGSGRRSCPGINLALASVNLVVSQLVHCFDWKLPFGMNPDDLDMSEEFGISMPRAKQLLALPTYRLVN</sequence>